<feature type="transmembrane region" description="Helical" evidence="5">
    <location>
        <begin position="90"/>
        <end position="109"/>
    </location>
</feature>
<evidence type="ECO:0000256" key="2">
    <source>
        <dbReference type="ARBA" id="ARBA00022692"/>
    </source>
</evidence>
<feature type="transmembrane region" description="Helical" evidence="5">
    <location>
        <begin position="466"/>
        <end position="485"/>
    </location>
</feature>
<feature type="transmembrane region" description="Helical" evidence="5">
    <location>
        <begin position="12"/>
        <end position="33"/>
    </location>
</feature>
<sequence length="737" mass="82161">MHYALDLRTFIFSHYFYTGLRIATGVVGLTMLVLQFSDLPTAMTVCIGALSTSLMDLPSTLRHKFNEMLSSVLLCSAVTLIVTLCAPFHWLLSIMLVVVTFLASMMLVYGKKAMPLQFSALFAMTLSMENAMNVEQAFFHTGLFLGGGLAYLAYSMTVSWFLRSRIKQQVLAEALFELARYINIKADFYDMHVDLNSQFNTLVRQQIVLAEKQQASRDLILRDPRNQQDAILVQVHFGMFDLYEHILSTHTDYAILREHLADAEVLTYLRDLVNKAAKDIEAIAYAVTRKRESFASVSYKAEMRSIEAELQQLQQDCLAGKVSEEALDILRATYGKIVDAIDMINQLQHATQSVQGPLPVLLGKDMTPFLTQQKYQLGVLVANLRWHSPTFRFAVRAALAISCGLLAADALPYAGHGYWVVLTIAIILKPSFSQTKQRRGDRLIGTLIGCVATALILRFVHEPVALLGILFMATVAAPAFIYVKYRYTAIAASMQILLQINLVIPSSGHVIGERLIDTLIGAVIATAFSFVLPSWEYRTLPQLIKNVLKNNQRFLDASNKLMQGKALDDFIYRVCRKRFLDSMSELASTLVRMLDEPVSKHRAVENLNQFIVQNYLVMAHVAALRMLLRRNAEGMPHAAVNEELDAATARVCKTLGLAEHVLNPDAPLAPDAPAATPAPSELPETVQLTAAQQDAEQLAKPENWPAWHPLQQRMELLYQDSEKIAVNSAAIGRILAA</sequence>
<comment type="subcellular location">
    <subcellularLocation>
        <location evidence="1">Membrane</location>
        <topology evidence="1">Multi-pass membrane protein</topology>
    </subcellularLocation>
</comment>
<keyword evidence="4 5" id="KW-0472">Membrane</keyword>
<evidence type="ECO:0000259" key="7">
    <source>
        <dbReference type="Pfam" id="PF13515"/>
    </source>
</evidence>
<feature type="domain" description="Integral membrane protein YccS N-terminal" evidence="6">
    <location>
        <begin position="69"/>
        <end position="337"/>
    </location>
</feature>
<name>A0A127Q7M5_9BURK</name>
<dbReference type="Pfam" id="PF12805">
    <property type="entry name" value="FUSC-like"/>
    <property type="match status" value="1"/>
</dbReference>
<protein>
    <submittedName>
        <fullName evidence="8">FUSC-like inner membrane yccS family protein</fullName>
    </submittedName>
</protein>
<gene>
    <name evidence="8" type="ORF">CPter91_3713</name>
</gene>
<dbReference type="Pfam" id="PF13515">
    <property type="entry name" value="FUSC_2"/>
    <property type="match status" value="1"/>
</dbReference>
<dbReference type="Proteomes" id="UP000074561">
    <property type="component" value="Chromosome"/>
</dbReference>
<dbReference type="InterPro" id="IPR049453">
    <property type="entry name" value="Memb_transporter_dom"/>
</dbReference>
<reference evidence="8 9" key="1">
    <citation type="submission" date="2015-11" db="EMBL/GenBank/DDBJ databases">
        <title>Exploring the genomic traits of fungus-feeding bacterial genus Collimonas.</title>
        <authorList>
            <person name="Song C."/>
            <person name="Schmidt R."/>
            <person name="de Jager V."/>
            <person name="Krzyzanowska D."/>
            <person name="Jongedijk E."/>
            <person name="Cankar K."/>
            <person name="Beekwilder J."/>
            <person name="van Veen A."/>
            <person name="de Boer W."/>
            <person name="van Veen J.A."/>
            <person name="Garbeva P."/>
        </authorList>
    </citation>
    <scope>NUCLEOTIDE SEQUENCE [LARGE SCALE GENOMIC DNA]</scope>
    <source>
        <strain evidence="8 9">Ter91</strain>
    </source>
</reference>
<evidence type="ECO:0000256" key="3">
    <source>
        <dbReference type="ARBA" id="ARBA00022989"/>
    </source>
</evidence>
<evidence type="ECO:0000259" key="6">
    <source>
        <dbReference type="Pfam" id="PF12805"/>
    </source>
</evidence>
<dbReference type="PATRIC" id="fig|279113.9.peg.3688"/>
<accession>A0A127Q7M5</accession>
<dbReference type="RefSeq" id="WP_061942307.1">
    <property type="nucleotide sequence ID" value="NZ_CP013234.1"/>
</dbReference>
<keyword evidence="3 5" id="KW-1133">Transmembrane helix</keyword>
<dbReference type="EMBL" id="CP013234">
    <property type="protein sequence ID" value="AMP06034.1"/>
    <property type="molecule type" value="Genomic_DNA"/>
</dbReference>
<feature type="transmembrane region" description="Helical" evidence="5">
    <location>
        <begin position="138"/>
        <end position="162"/>
    </location>
</feature>
<dbReference type="STRING" id="279113.CPter91_3713"/>
<evidence type="ECO:0000256" key="4">
    <source>
        <dbReference type="ARBA" id="ARBA00023136"/>
    </source>
</evidence>
<dbReference type="KEGG" id="cpra:CPter91_3713"/>
<dbReference type="AlphaFoldDB" id="A0A127Q7M5"/>
<feature type="transmembrane region" description="Helical" evidence="5">
    <location>
        <begin position="444"/>
        <end position="460"/>
    </location>
</feature>
<evidence type="ECO:0000256" key="1">
    <source>
        <dbReference type="ARBA" id="ARBA00004141"/>
    </source>
</evidence>
<feature type="domain" description="Integral membrane bound transporter" evidence="7">
    <location>
        <begin position="406"/>
        <end position="526"/>
    </location>
</feature>
<evidence type="ECO:0000256" key="5">
    <source>
        <dbReference type="SAM" id="Phobius"/>
    </source>
</evidence>
<dbReference type="InterPro" id="IPR032692">
    <property type="entry name" value="YccS_N"/>
</dbReference>
<dbReference type="GO" id="GO:0016020">
    <property type="term" value="C:membrane"/>
    <property type="evidence" value="ECO:0007669"/>
    <property type="project" value="UniProtKB-SubCell"/>
</dbReference>
<evidence type="ECO:0000313" key="8">
    <source>
        <dbReference type="EMBL" id="AMP06034.1"/>
    </source>
</evidence>
<proteinExistence type="predicted"/>
<keyword evidence="2 5" id="KW-0812">Transmembrane</keyword>
<evidence type="ECO:0000313" key="9">
    <source>
        <dbReference type="Proteomes" id="UP000074561"/>
    </source>
</evidence>
<organism evidence="8 9">
    <name type="scientific">Collimonas pratensis</name>
    <dbReference type="NCBI Taxonomy" id="279113"/>
    <lineage>
        <taxon>Bacteria</taxon>
        <taxon>Pseudomonadati</taxon>
        <taxon>Pseudomonadota</taxon>
        <taxon>Betaproteobacteria</taxon>
        <taxon>Burkholderiales</taxon>
        <taxon>Oxalobacteraceae</taxon>
        <taxon>Collimonas</taxon>
    </lineage>
</organism>
<feature type="transmembrane region" description="Helical" evidence="5">
    <location>
        <begin position="65"/>
        <end position="84"/>
    </location>
</feature>
<dbReference type="OrthoDB" id="8670769at2"/>